<accession>A0A291PCZ6</accession>
<keyword evidence="22" id="KW-1185">Reference proteome</keyword>
<sequence>MSLLNYRLAFLTLLLVVLLAGCSERTLETPVTLEGDIFGTYYQVTLAEPITAERRDALEDGILAELEAVDAAMSTYRDDAELVAFNRAPVGEWQTLSKPLIEVLAIARSVAEASDGAFDVTVGGLVNLWSFGPEARPREVPEEALIEARLAEVGMETLELEVDERRARRLRDVFVDLSGVAKGHATDRVAAYLAQQGLEDYLVNIGGELKVAGFRDGEAEPWRIGVEVPQDGRPQARHVLPLEDASVATSGDYRNYFEADGRRYSHTIDPRTGRPIRHRLASVTVVHPSNARADAWATAMSVLGEDEGMAVARQQGLAILMLVREGDDWVSLASPAFAERFGRETLQAMGVEVVDGARLVDRAGGDMDADTPNALE</sequence>
<dbReference type="InterPro" id="IPR024932">
    <property type="entry name" value="ApbE"/>
</dbReference>
<keyword evidence="12" id="KW-0472">Membrane</keyword>
<dbReference type="PANTHER" id="PTHR30040:SF2">
    <property type="entry name" value="FAD:PROTEIN FMN TRANSFERASE"/>
    <property type="match status" value="1"/>
</dbReference>
<dbReference type="EMBL" id="CP021435">
    <property type="protein sequence ID" value="ATJ84752.1"/>
    <property type="molecule type" value="Genomic_DNA"/>
</dbReference>
<dbReference type="Gene3D" id="3.10.520.10">
    <property type="entry name" value="ApbE-like domains"/>
    <property type="match status" value="1"/>
</dbReference>
<evidence type="ECO:0000256" key="18">
    <source>
        <dbReference type="PIRNR" id="PIRNR006268"/>
    </source>
</evidence>
<evidence type="ECO:0000256" key="8">
    <source>
        <dbReference type="ARBA" id="ARBA00022723"/>
    </source>
</evidence>
<evidence type="ECO:0000256" key="10">
    <source>
        <dbReference type="ARBA" id="ARBA00022827"/>
    </source>
</evidence>
<evidence type="ECO:0000313" key="22">
    <source>
        <dbReference type="Proteomes" id="UP000219993"/>
    </source>
</evidence>
<keyword evidence="11 18" id="KW-0460">Magnesium</keyword>
<dbReference type="SUPFAM" id="SSF143631">
    <property type="entry name" value="ApbE-like"/>
    <property type="match status" value="1"/>
</dbReference>
<evidence type="ECO:0000313" key="21">
    <source>
        <dbReference type="EMBL" id="ATJ84752.1"/>
    </source>
</evidence>
<evidence type="ECO:0000256" key="6">
    <source>
        <dbReference type="ARBA" id="ARBA00022630"/>
    </source>
</evidence>
<evidence type="ECO:0000256" key="17">
    <source>
        <dbReference type="ARBA" id="ARBA00060485"/>
    </source>
</evidence>
<evidence type="ECO:0000256" key="16">
    <source>
        <dbReference type="ARBA" id="ARBA00048540"/>
    </source>
</evidence>
<keyword evidence="5 20" id="KW-0997">Cell inner membrane</keyword>
<dbReference type="PROSITE" id="PS51257">
    <property type="entry name" value="PROKAR_LIPOPROTEIN"/>
    <property type="match status" value="1"/>
</dbReference>
<dbReference type="Pfam" id="PF02424">
    <property type="entry name" value="ApbE"/>
    <property type="match status" value="1"/>
</dbReference>
<evidence type="ECO:0000256" key="4">
    <source>
        <dbReference type="ARBA" id="ARBA00022475"/>
    </source>
</evidence>
<comment type="subcellular location">
    <subcellularLocation>
        <location evidence="17 20">Cell inner membrane</location>
        <topology evidence="17 20">Lipid-anchor</topology>
        <orientation evidence="17 20">Periplasmic side</orientation>
    </subcellularLocation>
</comment>
<feature type="binding site" evidence="19">
    <location>
        <position position="179"/>
    </location>
    <ligand>
        <name>Mg(2+)</name>
        <dbReference type="ChEBI" id="CHEBI:18420"/>
    </ligand>
</feature>
<dbReference type="RefSeq" id="WP_097790905.1">
    <property type="nucleotide sequence ID" value="NZ_BAAADT010000020.1"/>
</dbReference>
<evidence type="ECO:0000256" key="2">
    <source>
        <dbReference type="ARBA" id="ARBA00011955"/>
    </source>
</evidence>
<dbReference type="KEGG" id="hbe:BEI_3765"/>
<comment type="catalytic activity">
    <reaction evidence="16 18 20">
        <text>L-threonyl-[protein] + FAD = FMN-L-threonyl-[protein] + AMP + H(+)</text>
        <dbReference type="Rhea" id="RHEA:36847"/>
        <dbReference type="Rhea" id="RHEA-COMP:11060"/>
        <dbReference type="Rhea" id="RHEA-COMP:11061"/>
        <dbReference type="ChEBI" id="CHEBI:15378"/>
        <dbReference type="ChEBI" id="CHEBI:30013"/>
        <dbReference type="ChEBI" id="CHEBI:57692"/>
        <dbReference type="ChEBI" id="CHEBI:74257"/>
        <dbReference type="ChEBI" id="CHEBI:456215"/>
        <dbReference type="EC" id="2.7.1.180"/>
    </reaction>
</comment>
<evidence type="ECO:0000256" key="1">
    <source>
        <dbReference type="ARBA" id="ARBA00008282"/>
    </source>
</evidence>
<keyword evidence="10 18" id="KW-0274">FAD</keyword>
<evidence type="ECO:0000256" key="9">
    <source>
        <dbReference type="ARBA" id="ARBA00022729"/>
    </source>
</evidence>
<keyword evidence="14 20" id="KW-0449">Lipoprotein</keyword>
<comment type="cofactor">
    <cofactor evidence="19">
        <name>Mg(2+)</name>
        <dbReference type="ChEBI" id="CHEBI:18420"/>
    </cofactor>
    <cofactor evidence="19">
        <name>Mn(2+)</name>
        <dbReference type="ChEBI" id="CHEBI:29035"/>
    </cofactor>
    <text evidence="19">Magnesium. Can also use manganese.</text>
</comment>
<gene>
    <name evidence="21" type="primary">apbE</name>
    <name evidence="21" type="ORF">BEI_3765</name>
</gene>
<organism evidence="21 22">
    <name type="scientific">Halomonas beimenensis</name>
    <dbReference type="NCBI Taxonomy" id="475662"/>
    <lineage>
        <taxon>Bacteria</taxon>
        <taxon>Pseudomonadati</taxon>
        <taxon>Pseudomonadota</taxon>
        <taxon>Gammaproteobacteria</taxon>
        <taxon>Oceanospirillales</taxon>
        <taxon>Halomonadaceae</taxon>
        <taxon>Halomonas</taxon>
    </lineage>
</organism>
<proteinExistence type="inferred from homology"/>
<evidence type="ECO:0000256" key="13">
    <source>
        <dbReference type="ARBA" id="ARBA00023139"/>
    </source>
</evidence>
<keyword evidence="9" id="KW-0732">Signal</keyword>
<evidence type="ECO:0000256" key="7">
    <source>
        <dbReference type="ARBA" id="ARBA00022679"/>
    </source>
</evidence>
<evidence type="ECO:0000256" key="11">
    <source>
        <dbReference type="ARBA" id="ARBA00022842"/>
    </source>
</evidence>
<name>A0A291PCZ6_9GAMM</name>
<keyword evidence="4" id="KW-1003">Cell membrane</keyword>
<keyword evidence="13" id="KW-0564">Palmitate</keyword>
<dbReference type="PANTHER" id="PTHR30040">
    <property type="entry name" value="THIAMINE BIOSYNTHESIS LIPOPROTEIN APBE"/>
    <property type="match status" value="1"/>
</dbReference>
<feature type="binding site" evidence="19">
    <location>
        <position position="294"/>
    </location>
    <ligand>
        <name>Mg(2+)</name>
        <dbReference type="ChEBI" id="CHEBI:18420"/>
    </ligand>
</feature>
<evidence type="ECO:0000256" key="19">
    <source>
        <dbReference type="PIRSR" id="PIRSR006268-2"/>
    </source>
</evidence>
<keyword evidence="6 18" id="KW-0285">Flavoprotein</keyword>
<reference evidence="21 22" key="1">
    <citation type="journal article" date="2017" name="Sci. Rep.">
        <title>Revealing the Saline Adaptation Strategies of the Halophilic Bacterium Halomonas beimenensis through High-throughput Omics and Transposon Mutagenesis Approaches.</title>
        <authorList>
            <person name="Chen Y.H."/>
            <person name="Lin S.S."/>
            <person name="Shyu Y.T."/>
        </authorList>
    </citation>
    <scope>NUCLEOTIDE SEQUENCE [LARGE SCALE GENOMIC DNA]</scope>
    <source>
        <strain evidence="21 22">NTU-111</strain>
    </source>
</reference>
<dbReference type="InterPro" id="IPR003374">
    <property type="entry name" value="ApbE-like_sf"/>
</dbReference>
<comment type="function">
    <text evidence="20">Flavin transferase that catalyzes the transfer of the FMN moiety of FAD and its covalent binding to the hydroxyl group of a threonine residue in a target flavoprotein.</text>
</comment>
<dbReference type="Proteomes" id="UP000219993">
    <property type="component" value="Chromosome"/>
</dbReference>
<evidence type="ECO:0000256" key="14">
    <source>
        <dbReference type="ARBA" id="ARBA00023288"/>
    </source>
</evidence>
<comment type="similarity">
    <text evidence="1 18 20">Belongs to the ApbE family.</text>
</comment>
<keyword evidence="7 18" id="KW-0808">Transferase</keyword>
<dbReference type="GO" id="GO:0046872">
    <property type="term" value="F:metal ion binding"/>
    <property type="evidence" value="ECO:0007669"/>
    <property type="project" value="UniProtKB-UniRule"/>
</dbReference>
<protein>
    <recommendedName>
        <fullName evidence="3 18">FAD:protein FMN transferase</fullName>
        <ecNumber evidence="2 18">2.7.1.180</ecNumber>
    </recommendedName>
    <alternativeName>
        <fullName evidence="15 18">Flavin transferase</fullName>
    </alternativeName>
</protein>
<dbReference type="EC" id="2.7.1.180" evidence="2 18"/>
<evidence type="ECO:0000256" key="20">
    <source>
        <dbReference type="RuleBase" id="RU363002"/>
    </source>
</evidence>
<dbReference type="AlphaFoldDB" id="A0A291PCZ6"/>
<dbReference type="GO" id="GO:0005886">
    <property type="term" value="C:plasma membrane"/>
    <property type="evidence" value="ECO:0007669"/>
    <property type="project" value="UniProtKB-SubCell"/>
</dbReference>
<evidence type="ECO:0000256" key="12">
    <source>
        <dbReference type="ARBA" id="ARBA00023136"/>
    </source>
</evidence>
<evidence type="ECO:0000256" key="3">
    <source>
        <dbReference type="ARBA" id="ARBA00016337"/>
    </source>
</evidence>
<evidence type="ECO:0000256" key="15">
    <source>
        <dbReference type="ARBA" id="ARBA00031306"/>
    </source>
</evidence>
<evidence type="ECO:0000256" key="5">
    <source>
        <dbReference type="ARBA" id="ARBA00022519"/>
    </source>
</evidence>
<dbReference type="OrthoDB" id="9778595at2"/>
<feature type="binding site" evidence="19">
    <location>
        <position position="298"/>
    </location>
    <ligand>
        <name>Mg(2+)</name>
        <dbReference type="ChEBI" id="CHEBI:18420"/>
    </ligand>
</feature>
<dbReference type="PIRSF" id="PIRSF006268">
    <property type="entry name" value="ApbE"/>
    <property type="match status" value="1"/>
</dbReference>
<dbReference type="FunFam" id="3.10.520.10:FF:000001">
    <property type="entry name" value="FAD:protein FMN transferase"/>
    <property type="match status" value="1"/>
</dbReference>
<dbReference type="GO" id="GO:0016740">
    <property type="term" value="F:transferase activity"/>
    <property type="evidence" value="ECO:0007669"/>
    <property type="project" value="UniProtKB-UniRule"/>
</dbReference>
<keyword evidence="8 18" id="KW-0479">Metal-binding</keyword>